<sequence>MISLKKNIVLLCLMLSSAYLGSTARPTEQIAEMRPQVSLAELIPTTFEGWKAEPSGGGQVVNPQQEKMLNEVYSETLSRSYVNAEGYRIMLSLAYGRNQNDTLQLHRPESCYPAQGFVLQSKRSTELTIAGQQIAAVQLETNLSQRYEPVTYWTVIGDRITTFGFSKKITEMEYAWHGQIPDGMLVRVSSIDRDSSRAFEAQKQFSEQLIQAVKPEHRNRLIGGNLTTTQL</sequence>
<keyword evidence="1" id="KW-0732">Signal</keyword>
<organism evidence="3 4">
    <name type="scientific">Rhodoferax potami</name>
    <dbReference type="NCBI Taxonomy" id="3068338"/>
    <lineage>
        <taxon>Bacteria</taxon>
        <taxon>Pseudomonadati</taxon>
        <taxon>Pseudomonadota</taxon>
        <taxon>Betaproteobacteria</taxon>
        <taxon>Burkholderiales</taxon>
        <taxon>Comamonadaceae</taxon>
        <taxon>Rhodoferax</taxon>
    </lineage>
</organism>
<evidence type="ECO:0000259" key="2">
    <source>
        <dbReference type="Pfam" id="PF11984"/>
    </source>
</evidence>
<feature type="signal peptide" evidence="1">
    <location>
        <begin position="1"/>
        <end position="24"/>
    </location>
</feature>
<dbReference type="Proteomes" id="UP001321700">
    <property type="component" value="Unassembled WGS sequence"/>
</dbReference>
<evidence type="ECO:0000256" key="1">
    <source>
        <dbReference type="SAM" id="SignalP"/>
    </source>
</evidence>
<feature type="domain" description="Methanolan biosynthesis EpsI" evidence="2">
    <location>
        <begin position="8"/>
        <end position="214"/>
    </location>
</feature>
<reference evidence="3 4" key="1">
    <citation type="submission" date="2023-08" db="EMBL/GenBank/DDBJ databases">
        <title>Rhodoferax potami sp. nov. and Rhodoferax mekongensis sp. nov., isolated from the Mekong River in Thailand.</title>
        <authorList>
            <person name="Kitikhun S."/>
            <person name="Charoenyingcharoen P."/>
            <person name="Siriarchawattana P."/>
            <person name="Likhitrattanapisal S."/>
            <person name="Nilsakha T."/>
            <person name="Chanpet A."/>
            <person name="Rattanawaree P."/>
            <person name="Ingsriswang S."/>
        </authorList>
    </citation>
    <scope>NUCLEOTIDE SEQUENCE [LARGE SCALE GENOMIC DNA]</scope>
    <source>
        <strain evidence="3 4">TBRC 17660</strain>
    </source>
</reference>
<feature type="chain" id="PRO_5047297891" evidence="1">
    <location>
        <begin position="25"/>
        <end position="231"/>
    </location>
</feature>
<proteinExistence type="predicted"/>
<dbReference type="RefSeq" id="WP_313875347.1">
    <property type="nucleotide sequence ID" value="NZ_JAVBIK010000001.1"/>
</dbReference>
<dbReference type="Pfam" id="PF11984">
    <property type="entry name" value="DUF3485"/>
    <property type="match status" value="1"/>
</dbReference>
<accession>A0ABU3KPQ6</accession>
<evidence type="ECO:0000313" key="4">
    <source>
        <dbReference type="Proteomes" id="UP001321700"/>
    </source>
</evidence>
<dbReference type="InterPro" id="IPR014263">
    <property type="entry name" value="Methanolan_biosynth_EpsI"/>
</dbReference>
<keyword evidence="4" id="KW-1185">Reference proteome</keyword>
<gene>
    <name evidence="3" type="ORF">RAE19_13325</name>
</gene>
<dbReference type="NCBIfam" id="NF045609">
    <property type="entry name" value="EpsI_type_B"/>
    <property type="match status" value="1"/>
</dbReference>
<name>A0ABU3KPQ6_9BURK</name>
<comment type="caution">
    <text evidence="3">The sequence shown here is derived from an EMBL/GenBank/DDBJ whole genome shotgun (WGS) entry which is preliminary data.</text>
</comment>
<dbReference type="NCBIfam" id="TIGR02914">
    <property type="entry name" value="EpsI_fam"/>
    <property type="match status" value="1"/>
</dbReference>
<protein>
    <submittedName>
        <fullName evidence="3">EpsI family protein</fullName>
    </submittedName>
</protein>
<dbReference type="EMBL" id="JAVBIK010000001">
    <property type="protein sequence ID" value="MDT7519680.1"/>
    <property type="molecule type" value="Genomic_DNA"/>
</dbReference>
<dbReference type="InterPro" id="IPR054653">
    <property type="entry name" value="EpsI_type_B_pred"/>
</dbReference>
<evidence type="ECO:0000313" key="3">
    <source>
        <dbReference type="EMBL" id="MDT7519680.1"/>
    </source>
</evidence>